<dbReference type="GO" id="GO:0030295">
    <property type="term" value="F:protein kinase activator activity"/>
    <property type="evidence" value="ECO:0007669"/>
    <property type="project" value="TreeGrafter"/>
</dbReference>
<evidence type="ECO:0000256" key="5">
    <source>
        <dbReference type="ARBA" id="ARBA00022741"/>
    </source>
</evidence>
<dbReference type="RefSeq" id="WP_369615426.1">
    <property type="nucleotide sequence ID" value="NZ_AP031573.1"/>
</dbReference>
<accession>A0AAT9H475</accession>
<protein>
    <recommendedName>
        <fullName evidence="2">histidine kinase</fullName>
        <ecNumber evidence="2">2.7.13.3</ecNumber>
    </recommendedName>
</protein>
<keyword evidence="5" id="KW-0547">Nucleotide-binding</keyword>
<feature type="domain" description="Histidine kinase" evidence="10">
    <location>
        <begin position="226"/>
        <end position="445"/>
    </location>
</feature>
<keyword evidence="3" id="KW-0597">Phosphoprotein</keyword>
<reference evidence="11" key="1">
    <citation type="submission" date="2024-05" db="EMBL/GenBank/DDBJ databases">
        <title>Whole-Genome Sequence of CFS9, a Potential Fish Probiotic Isolated from the Body Surface of Silurus asotus.</title>
        <authorList>
            <person name="Kojima M."/>
            <person name="Tobioka K."/>
            <person name="Yokota K."/>
            <person name="Nakatani H."/>
            <person name="Hori K."/>
            <person name="Tamaru Y."/>
            <person name="Okazaki F."/>
        </authorList>
    </citation>
    <scope>NUCLEOTIDE SEQUENCE</scope>
    <source>
        <strain evidence="11">CFS9</strain>
    </source>
</reference>
<dbReference type="InterPro" id="IPR005467">
    <property type="entry name" value="His_kinase_dom"/>
</dbReference>
<dbReference type="GO" id="GO:0000155">
    <property type="term" value="F:phosphorelay sensor kinase activity"/>
    <property type="evidence" value="ECO:0007669"/>
    <property type="project" value="InterPro"/>
</dbReference>
<dbReference type="EMBL" id="AP031573">
    <property type="protein sequence ID" value="BFM44297.1"/>
    <property type="molecule type" value="Genomic_DNA"/>
</dbReference>
<dbReference type="InterPro" id="IPR036097">
    <property type="entry name" value="HisK_dim/P_sf"/>
</dbReference>
<keyword evidence="4" id="KW-0808">Transferase</keyword>
<gene>
    <name evidence="11" type="ORF">CFS9_29380</name>
</gene>
<evidence type="ECO:0000259" key="10">
    <source>
        <dbReference type="PROSITE" id="PS50109"/>
    </source>
</evidence>
<dbReference type="SUPFAM" id="SSF55874">
    <property type="entry name" value="ATPase domain of HSP90 chaperone/DNA topoisomerase II/histidine kinase"/>
    <property type="match status" value="1"/>
</dbReference>
<evidence type="ECO:0000256" key="7">
    <source>
        <dbReference type="ARBA" id="ARBA00022840"/>
    </source>
</evidence>
<dbReference type="Pfam" id="PF00512">
    <property type="entry name" value="HisKA"/>
    <property type="match status" value="1"/>
</dbReference>
<evidence type="ECO:0000256" key="3">
    <source>
        <dbReference type="ARBA" id="ARBA00022553"/>
    </source>
</evidence>
<dbReference type="GO" id="GO:0007234">
    <property type="term" value="P:osmosensory signaling via phosphorelay pathway"/>
    <property type="evidence" value="ECO:0007669"/>
    <property type="project" value="TreeGrafter"/>
</dbReference>
<dbReference type="InterPro" id="IPR003661">
    <property type="entry name" value="HisK_dim/P_dom"/>
</dbReference>
<dbReference type="PANTHER" id="PTHR42878">
    <property type="entry name" value="TWO-COMPONENT HISTIDINE KINASE"/>
    <property type="match status" value="1"/>
</dbReference>
<organism evidence="11">
    <name type="scientific">Flavobacterium sp. CFS9</name>
    <dbReference type="NCBI Taxonomy" id="3143118"/>
    <lineage>
        <taxon>Bacteria</taxon>
        <taxon>Pseudomonadati</taxon>
        <taxon>Bacteroidota</taxon>
        <taxon>Flavobacteriia</taxon>
        <taxon>Flavobacteriales</taxon>
        <taxon>Flavobacteriaceae</taxon>
        <taxon>Flavobacterium</taxon>
    </lineage>
</organism>
<dbReference type="GO" id="GO:0005524">
    <property type="term" value="F:ATP binding"/>
    <property type="evidence" value="ECO:0007669"/>
    <property type="project" value="UniProtKB-KW"/>
</dbReference>
<dbReference type="PANTHER" id="PTHR42878:SF7">
    <property type="entry name" value="SENSOR HISTIDINE KINASE GLRK"/>
    <property type="match status" value="1"/>
</dbReference>
<proteinExistence type="predicted"/>
<evidence type="ECO:0000313" key="11">
    <source>
        <dbReference type="EMBL" id="BFM44297.1"/>
    </source>
</evidence>
<dbReference type="InterPro" id="IPR003594">
    <property type="entry name" value="HATPase_dom"/>
</dbReference>
<feature type="transmembrane region" description="Helical" evidence="9">
    <location>
        <begin position="12"/>
        <end position="32"/>
    </location>
</feature>
<evidence type="ECO:0000256" key="6">
    <source>
        <dbReference type="ARBA" id="ARBA00022777"/>
    </source>
</evidence>
<comment type="catalytic activity">
    <reaction evidence="1">
        <text>ATP + protein L-histidine = ADP + protein N-phospho-L-histidine.</text>
        <dbReference type="EC" id="2.7.13.3"/>
    </reaction>
</comment>
<dbReference type="PRINTS" id="PR00344">
    <property type="entry name" value="BCTRLSENSOR"/>
</dbReference>
<keyword evidence="6" id="KW-0418">Kinase</keyword>
<evidence type="ECO:0000256" key="4">
    <source>
        <dbReference type="ARBA" id="ARBA00022679"/>
    </source>
</evidence>
<evidence type="ECO:0000256" key="9">
    <source>
        <dbReference type="SAM" id="Phobius"/>
    </source>
</evidence>
<evidence type="ECO:0000256" key="2">
    <source>
        <dbReference type="ARBA" id="ARBA00012438"/>
    </source>
</evidence>
<evidence type="ECO:0000256" key="8">
    <source>
        <dbReference type="ARBA" id="ARBA00023012"/>
    </source>
</evidence>
<keyword evidence="9" id="KW-1133">Transmembrane helix</keyword>
<keyword evidence="7" id="KW-0067">ATP-binding</keyword>
<dbReference type="EC" id="2.7.13.3" evidence="2"/>
<name>A0AAT9H475_9FLAO</name>
<dbReference type="Gene3D" id="1.10.287.130">
    <property type="match status" value="1"/>
</dbReference>
<dbReference type="GO" id="GO:0000156">
    <property type="term" value="F:phosphorelay response regulator activity"/>
    <property type="evidence" value="ECO:0007669"/>
    <property type="project" value="TreeGrafter"/>
</dbReference>
<keyword evidence="8" id="KW-0902">Two-component regulatory system</keyword>
<keyword evidence="9" id="KW-0812">Transmembrane</keyword>
<dbReference type="InterPro" id="IPR050351">
    <property type="entry name" value="BphY/WalK/GraS-like"/>
</dbReference>
<dbReference type="PROSITE" id="PS50109">
    <property type="entry name" value="HIS_KIN"/>
    <property type="match status" value="1"/>
</dbReference>
<dbReference type="CDD" id="cd00082">
    <property type="entry name" value="HisKA"/>
    <property type="match status" value="1"/>
</dbReference>
<dbReference type="CDD" id="cd00075">
    <property type="entry name" value="HATPase"/>
    <property type="match status" value="1"/>
</dbReference>
<dbReference type="Gene3D" id="3.30.565.10">
    <property type="entry name" value="Histidine kinase-like ATPase, C-terminal domain"/>
    <property type="match status" value="1"/>
</dbReference>
<dbReference type="AlphaFoldDB" id="A0AAT9H475"/>
<dbReference type="Pfam" id="PF02518">
    <property type="entry name" value="HATPase_c"/>
    <property type="match status" value="1"/>
</dbReference>
<evidence type="ECO:0000256" key="1">
    <source>
        <dbReference type="ARBA" id="ARBA00000085"/>
    </source>
</evidence>
<dbReference type="InterPro" id="IPR004358">
    <property type="entry name" value="Sig_transdc_His_kin-like_C"/>
</dbReference>
<keyword evidence="9" id="KW-0472">Membrane</keyword>
<dbReference type="SMART" id="SM00387">
    <property type="entry name" value="HATPase_c"/>
    <property type="match status" value="1"/>
</dbReference>
<sequence>MNKFFVSFGKPLFILTIIVVLTFQGYWIVVNYENKKVEILERVQSEATQLLLMNMLKSSALQEKLDKINKKGNKSKAENIEVYVSAPKTEVIDERLKVPDGGLFYKDEKLDYILYTSVRKILKTLLKKDTEIQIYFEGKDVKRTYPKGVTITDQNTTKTINSFQQDSNKYRIHIVNMSAVAIYEIKEIIFFSIFYVLLFLITIFILFKSLVFNRNLLQNKEVFTRNMTHELKIPISTILIATEALEAYTIEEEPADVKKYAGAIQRAANQLSFLVDSILQHARSSNSNEKLVLSSVNLLSLVQEVEVDLAHIVLKKKAEINFGNVDENVEIKGNRVQLRQIFLNLLDNALKYSERDPRIIISAEKKSNIVTIRIQDNGIGIPEKYREEIFAPYFKIMKDNTHNVKGFGLGLSFVRESLKKQGGTIRVLKQKTEGTTIEIKIPAYE</sequence>
<feature type="transmembrane region" description="Helical" evidence="9">
    <location>
        <begin position="188"/>
        <end position="207"/>
    </location>
</feature>
<dbReference type="InterPro" id="IPR036890">
    <property type="entry name" value="HATPase_C_sf"/>
</dbReference>
<dbReference type="SMART" id="SM00388">
    <property type="entry name" value="HisKA"/>
    <property type="match status" value="1"/>
</dbReference>
<dbReference type="SUPFAM" id="SSF47384">
    <property type="entry name" value="Homodimeric domain of signal transducing histidine kinase"/>
    <property type="match status" value="1"/>
</dbReference>